<dbReference type="AlphaFoldDB" id="A0A1U7CPY2"/>
<organism evidence="3 4">
    <name type="scientific">Paludisphaera borealis</name>
    <dbReference type="NCBI Taxonomy" id="1387353"/>
    <lineage>
        <taxon>Bacteria</taxon>
        <taxon>Pseudomonadati</taxon>
        <taxon>Planctomycetota</taxon>
        <taxon>Planctomycetia</taxon>
        <taxon>Isosphaerales</taxon>
        <taxon>Isosphaeraceae</taxon>
        <taxon>Paludisphaera</taxon>
    </lineage>
</organism>
<evidence type="ECO:0000313" key="3">
    <source>
        <dbReference type="EMBL" id="APW60987.1"/>
    </source>
</evidence>
<dbReference type="KEGG" id="pbor:BSF38_02485"/>
<reference evidence="4" key="1">
    <citation type="submission" date="2016-12" db="EMBL/GenBank/DDBJ databases">
        <title>Comparative genomics of four Isosphaeraceae planctomycetes: a common pool of plasmids and glycoside hydrolase genes.</title>
        <authorList>
            <person name="Ivanova A."/>
        </authorList>
    </citation>
    <scope>NUCLEOTIDE SEQUENCE [LARGE SCALE GENOMIC DNA]</scope>
    <source>
        <strain evidence="4">PX4</strain>
    </source>
</reference>
<proteinExistence type="predicted"/>
<dbReference type="OrthoDB" id="286384at2"/>
<evidence type="ECO:0000256" key="2">
    <source>
        <dbReference type="SAM" id="SignalP"/>
    </source>
</evidence>
<keyword evidence="4" id="KW-1185">Reference proteome</keyword>
<dbReference type="Proteomes" id="UP000186309">
    <property type="component" value="Chromosome"/>
</dbReference>
<feature type="compositionally biased region" description="Basic and acidic residues" evidence="1">
    <location>
        <begin position="35"/>
        <end position="57"/>
    </location>
</feature>
<feature type="chain" id="PRO_5012504825" evidence="2">
    <location>
        <begin position="26"/>
        <end position="177"/>
    </location>
</feature>
<protein>
    <submittedName>
        <fullName evidence="3">Uncharacterized protein</fullName>
    </submittedName>
</protein>
<accession>A0A1U7CPY2</accession>
<name>A0A1U7CPY2_9BACT</name>
<sequence length="177" mass="18924">MRVWSKMALALAAGAWIVPASPCFSQDKTPAPAPKAEKPADDAKKPVGEKAEQADVRPKSPSIELRLVIGGLGSGGCDVEVKPGNAACRFKSQTRHVASDGKLTLVFRDVEVRSVDRNCTFAITMRESGQEPKTVHRGFRMVAPSADGPRAGAQSFTCFMSSPSKVAGLEREGRTIR</sequence>
<keyword evidence="2" id="KW-0732">Signal</keyword>
<gene>
    <name evidence="3" type="ORF">BSF38_02485</name>
</gene>
<dbReference type="RefSeq" id="WP_076346003.1">
    <property type="nucleotide sequence ID" value="NZ_CP019082.1"/>
</dbReference>
<feature type="signal peptide" evidence="2">
    <location>
        <begin position="1"/>
        <end position="25"/>
    </location>
</feature>
<evidence type="ECO:0000256" key="1">
    <source>
        <dbReference type="SAM" id="MobiDB-lite"/>
    </source>
</evidence>
<dbReference type="EMBL" id="CP019082">
    <property type="protein sequence ID" value="APW60987.1"/>
    <property type="molecule type" value="Genomic_DNA"/>
</dbReference>
<feature type="region of interest" description="Disordered" evidence="1">
    <location>
        <begin position="26"/>
        <end position="57"/>
    </location>
</feature>
<evidence type="ECO:0000313" key="4">
    <source>
        <dbReference type="Proteomes" id="UP000186309"/>
    </source>
</evidence>